<keyword evidence="3" id="KW-1185">Reference proteome</keyword>
<comment type="caution">
    <text evidence="2">The sequence shown here is derived from an EMBL/GenBank/DDBJ whole genome shotgun (WGS) entry which is preliminary data.</text>
</comment>
<protein>
    <submittedName>
        <fullName evidence="2">Uncharacterized protein</fullName>
    </submittedName>
</protein>
<evidence type="ECO:0000313" key="3">
    <source>
        <dbReference type="Proteomes" id="UP001286313"/>
    </source>
</evidence>
<accession>A0AAE1L1J0</accession>
<sequence>MMCGVAIQVAERVLYFCECWTGVVVGVGAFGLYQPRMWWARSLVLSLAGVLAVSELSLASQRGQGPDQCRDLPLLGATLQVIQSTRPSHLYLTLQNTIDGCILRALWEQGVKVSVVSEGEWWVSLQRLTYTTTSFHLLIGHLAWITASIQRVPLILLPVINKLDAI</sequence>
<organism evidence="2 3">
    <name type="scientific">Petrolisthes cinctipes</name>
    <name type="common">Flat porcelain crab</name>
    <dbReference type="NCBI Taxonomy" id="88211"/>
    <lineage>
        <taxon>Eukaryota</taxon>
        <taxon>Metazoa</taxon>
        <taxon>Ecdysozoa</taxon>
        <taxon>Arthropoda</taxon>
        <taxon>Crustacea</taxon>
        <taxon>Multicrustacea</taxon>
        <taxon>Malacostraca</taxon>
        <taxon>Eumalacostraca</taxon>
        <taxon>Eucarida</taxon>
        <taxon>Decapoda</taxon>
        <taxon>Pleocyemata</taxon>
        <taxon>Anomura</taxon>
        <taxon>Galatheoidea</taxon>
        <taxon>Porcellanidae</taxon>
        <taxon>Petrolisthes</taxon>
    </lineage>
</organism>
<gene>
    <name evidence="2" type="ORF">Pcinc_004393</name>
</gene>
<name>A0AAE1L1J0_PETCI</name>
<dbReference type="EMBL" id="JAWQEG010000311">
    <property type="protein sequence ID" value="KAK3891727.1"/>
    <property type="molecule type" value="Genomic_DNA"/>
</dbReference>
<dbReference type="Proteomes" id="UP001286313">
    <property type="component" value="Unassembled WGS sequence"/>
</dbReference>
<reference evidence="2" key="1">
    <citation type="submission" date="2023-10" db="EMBL/GenBank/DDBJ databases">
        <title>Genome assemblies of two species of porcelain crab, Petrolisthes cinctipes and Petrolisthes manimaculis (Anomura: Porcellanidae).</title>
        <authorList>
            <person name="Angst P."/>
        </authorList>
    </citation>
    <scope>NUCLEOTIDE SEQUENCE</scope>
    <source>
        <strain evidence="2">PB745_01</strain>
        <tissue evidence="2">Gill</tissue>
    </source>
</reference>
<keyword evidence="1" id="KW-1133">Transmembrane helix</keyword>
<evidence type="ECO:0000313" key="2">
    <source>
        <dbReference type="EMBL" id="KAK3891727.1"/>
    </source>
</evidence>
<dbReference type="AlphaFoldDB" id="A0AAE1L1J0"/>
<proteinExistence type="predicted"/>
<feature type="transmembrane region" description="Helical" evidence="1">
    <location>
        <begin position="12"/>
        <end position="32"/>
    </location>
</feature>
<keyword evidence="1" id="KW-0472">Membrane</keyword>
<keyword evidence="1" id="KW-0812">Transmembrane</keyword>
<evidence type="ECO:0000256" key="1">
    <source>
        <dbReference type="SAM" id="Phobius"/>
    </source>
</evidence>